<reference evidence="2" key="2">
    <citation type="submission" date="2020-09" db="EMBL/GenBank/DDBJ databases">
        <authorList>
            <person name="Sun Q."/>
            <person name="Ohkuma M."/>
        </authorList>
    </citation>
    <scope>NUCLEOTIDE SEQUENCE</scope>
    <source>
        <strain evidence="2">JCM 4125</strain>
    </source>
</reference>
<accession>A0A918LX32</accession>
<reference evidence="2" key="1">
    <citation type="journal article" date="2014" name="Int. J. Syst. Evol. Microbiol.">
        <title>Complete genome sequence of Corynebacterium casei LMG S-19264T (=DSM 44701T), isolated from a smear-ripened cheese.</title>
        <authorList>
            <consortium name="US DOE Joint Genome Institute (JGI-PGF)"/>
            <person name="Walter F."/>
            <person name="Albersmeier A."/>
            <person name="Kalinowski J."/>
            <person name="Ruckert C."/>
        </authorList>
    </citation>
    <scope>NUCLEOTIDE SEQUENCE</scope>
    <source>
        <strain evidence="2">JCM 4125</strain>
    </source>
</reference>
<keyword evidence="3" id="KW-1185">Reference proteome</keyword>
<keyword evidence="1" id="KW-0472">Membrane</keyword>
<protein>
    <submittedName>
        <fullName evidence="2">Uncharacterized protein</fullName>
    </submittedName>
</protein>
<keyword evidence="1" id="KW-0812">Transmembrane</keyword>
<dbReference type="RefSeq" id="WP_189713142.1">
    <property type="nucleotide sequence ID" value="NZ_BMSA01000013.1"/>
</dbReference>
<dbReference type="AlphaFoldDB" id="A0A918LX32"/>
<evidence type="ECO:0000313" key="3">
    <source>
        <dbReference type="Proteomes" id="UP000646776"/>
    </source>
</evidence>
<dbReference type="Proteomes" id="UP000646776">
    <property type="component" value="Unassembled WGS sequence"/>
</dbReference>
<proteinExistence type="predicted"/>
<evidence type="ECO:0000313" key="2">
    <source>
        <dbReference type="EMBL" id="GGT62325.1"/>
    </source>
</evidence>
<feature type="transmembrane region" description="Helical" evidence="1">
    <location>
        <begin position="72"/>
        <end position="91"/>
    </location>
</feature>
<dbReference type="EMBL" id="BMSA01000013">
    <property type="protein sequence ID" value="GGT62325.1"/>
    <property type="molecule type" value="Genomic_DNA"/>
</dbReference>
<organism evidence="2 3">
    <name type="scientific">Streptomyces phaeofaciens</name>
    <dbReference type="NCBI Taxonomy" id="68254"/>
    <lineage>
        <taxon>Bacteria</taxon>
        <taxon>Bacillati</taxon>
        <taxon>Actinomycetota</taxon>
        <taxon>Actinomycetes</taxon>
        <taxon>Kitasatosporales</taxon>
        <taxon>Streptomycetaceae</taxon>
        <taxon>Streptomyces</taxon>
    </lineage>
</organism>
<feature type="transmembrane region" description="Helical" evidence="1">
    <location>
        <begin position="47"/>
        <end position="65"/>
    </location>
</feature>
<comment type="caution">
    <text evidence="2">The sequence shown here is derived from an EMBL/GenBank/DDBJ whole genome shotgun (WGS) entry which is preliminary data.</text>
</comment>
<name>A0A918LX32_9ACTN</name>
<keyword evidence="1" id="KW-1133">Transmembrane helix</keyword>
<evidence type="ECO:0000256" key="1">
    <source>
        <dbReference type="SAM" id="Phobius"/>
    </source>
</evidence>
<sequence length="105" mass="11317">MKIILTVPLLLLAALFAASGVAAITRSWVLPRNRRHVRNFRVYGGGQLMVAFALACQAVFGLLIDDIDLRQVGTLTGSVLLVAGLFVMMAGQLRGRQREGRIPGA</sequence>
<gene>
    <name evidence="2" type="ORF">GCM10010226_45100</name>
</gene>